<proteinExistence type="predicted"/>
<feature type="region of interest" description="Disordered" evidence="9">
    <location>
        <begin position="1"/>
        <end position="23"/>
    </location>
</feature>
<evidence type="ECO:0000256" key="6">
    <source>
        <dbReference type="ARBA" id="ARBA00022777"/>
    </source>
</evidence>
<keyword evidence="10" id="KW-1133">Transmembrane helix</keyword>
<keyword evidence="10" id="KW-0472">Membrane</keyword>
<dbReference type="GO" id="GO:0016020">
    <property type="term" value="C:membrane"/>
    <property type="evidence" value="ECO:0007669"/>
    <property type="project" value="InterPro"/>
</dbReference>
<feature type="region of interest" description="Disordered" evidence="9">
    <location>
        <begin position="367"/>
        <end position="387"/>
    </location>
</feature>
<dbReference type="InterPro" id="IPR036890">
    <property type="entry name" value="HATPase_C_sf"/>
</dbReference>
<keyword evidence="10" id="KW-0812">Transmembrane</keyword>
<dbReference type="RefSeq" id="WP_146178464.1">
    <property type="nucleotide sequence ID" value="NZ_PVNG01000019.1"/>
</dbReference>
<comment type="catalytic activity">
    <reaction evidence="1">
        <text>ATP + protein L-histidine = ADP + protein N-phospho-L-histidine.</text>
        <dbReference type="EC" id="2.7.13.3"/>
    </reaction>
</comment>
<dbReference type="EMBL" id="PVNG01000019">
    <property type="protein sequence ID" value="PRX59628.1"/>
    <property type="molecule type" value="Genomic_DNA"/>
</dbReference>
<organism evidence="12 13">
    <name type="scientific">Nonomuraea fuscirosea</name>
    <dbReference type="NCBI Taxonomy" id="1291556"/>
    <lineage>
        <taxon>Bacteria</taxon>
        <taxon>Bacillati</taxon>
        <taxon>Actinomycetota</taxon>
        <taxon>Actinomycetes</taxon>
        <taxon>Streptosporangiales</taxon>
        <taxon>Streptosporangiaceae</taxon>
        <taxon>Nonomuraea</taxon>
    </lineage>
</organism>
<feature type="transmembrane region" description="Helical" evidence="10">
    <location>
        <begin position="158"/>
        <end position="176"/>
    </location>
</feature>
<dbReference type="OrthoDB" id="227596at2"/>
<evidence type="ECO:0000256" key="1">
    <source>
        <dbReference type="ARBA" id="ARBA00000085"/>
    </source>
</evidence>
<dbReference type="InterPro" id="IPR050482">
    <property type="entry name" value="Sensor_HK_TwoCompSys"/>
</dbReference>
<dbReference type="InterPro" id="IPR011712">
    <property type="entry name" value="Sig_transdc_His_kin_sub3_dim/P"/>
</dbReference>
<dbReference type="PROSITE" id="PS50109">
    <property type="entry name" value="HIS_KIN"/>
    <property type="match status" value="1"/>
</dbReference>
<evidence type="ECO:0000256" key="9">
    <source>
        <dbReference type="SAM" id="MobiDB-lite"/>
    </source>
</evidence>
<evidence type="ECO:0000259" key="11">
    <source>
        <dbReference type="PROSITE" id="PS50109"/>
    </source>
</evidence>
<feature type="domain" description="Histidine kinase" evidence="11">
    <location>
        <begin position="327"/>
        <end position="424"/>
    </location>
</feature>
<dbReference type="PANTHER" id="PTHR24421">
    <property type="entry name" value="NITRATE/NITRITE SENSOR PROTEIN NARX-RELATED"/>
    <property type="match status" value="1"/>
</dbReference>
<keyword evidence="7" id="KW-0067">ATP-binding</keyword>
<dbReference type="InterPro" id="IPR005467">
    <property type="entry name" value="His_kinase_dom"/>
</dbReference>
<gene>
    <name evidence="12" type="ORF">B0I32_11971</name>
</gene>
<keyword evidence="3" id="KW-0597">Phosphoprotein</keyword>
<evidence type="ECO:0000256" key="2">
    <source>
        <dbReference type="ARBA" id="ARBA00012438"/>
    </source>
</evidence>
<dbReference type="Pfam" id="PF02518">
    <property type="entry name" value="HATPase_c"/>
    <property type="match status" value="1"/>
</dbReference>
<evidence type="ECO:0000256" key="7">
    <source>
        <dbReference type="ARBA" id="ARBA00022840"/>
    </source>
</evidence>
<keyword evidence="5" id="KW-0547">Nucleotide-binding</keyword>
<dbReference type="CDD" id="cd16917">
    <property type="entry name" value="HATPase_UhpB-NarQ-NarX-like"/>
    <property type="match status" value="1"/>
</dbReference>
<keyword evidence="13" id="KW-1185">Reference proteome</keyword>
<keyword evidence="4" id="KW-0808">Transferase</keyword>
<dbReference type="Gene3D" id="3.30.565.10">
    <property type="entry name" value="Histidine kinase-like ATPase, C-terminal domain"/>
    <property type="match status" value="1"/>
</dbReference>
<dbReference type="SUPFAM" id="SSF55874">
    <property type="entry name" value="ATPase domain of HSP90 chaperone/DNA topoisomerase II/histidine kinase"/>
    <property type="match status" value="1"/>
</dbReference>
<accession>A0A2T0MNT9</accession>
<dbReference type="SMART" id="SM00387">
    <property type="entry name" value="HATPase_c"/>
    <property type="match status" value="1"/>
</dbReference>
<dbReference type="InterPro" id="IPR003594">
    <property type="entry name" value="HATPase_dom"/>
</dbReference>
<evidence type="ECO:0000256" key="8">
    <source>
        <dbReference type="ARBA" id="ARBA00023012"/>
    </source>
</evidence>
<dbReference type="Proteomes" id="UP000238312">
    <property type="component" value="Unassembled WGS sequence"/>
</dbReference>
<dbReference type="GO" id="GO:0000155">
    <property type="term" value="F:phosphorelay sensor kinase activity"/>
    <property type="evidence" value="ECO:0007669"/>
    <property type="project" value="InterPro"/>
</dbReference>
<dbReference type="GO" id="GO:0046983">
    <property type="term" value="F:protein dimerization activity"/>
    <property type="evidence" value="ECO:0007669"/>
    <property type="project" value="InterPro"/>
</dbReference>
<dbReference type="Pfam" id="PF07730">
    <property type="entry name" value="HisKA_3"/>
    <property type="match status" value="1"/>
</dbReference>
<keyword evidence="6 12" id="KW-0418">Kinase</keyword>
<dbReference type="Gene3D" id="1.20.5.1930">
    <property type="match status" value="1"/>
</dbReference>
<dbReference type="EC" id="2.7.13.3" evidence="2"/>
<keyword evidence="8" id="KW-0902">Two-component regulatory system</keyword>
<comment type="caution">
    <text evidence="12">The sequence shown here is derived from an EMBL/GenBank/DDBJ whole genome shotgun (WGS) entry which is preliminary data.</text>
</comment>
<evidence type="ECO:0000313" key="12">
    <source>
        <dbReference type="EMBL" id="PRX59628.1"/>
    </source>
</evidence>
<evidence type="ECO:0000313" key="13">
    <source>
        <dbReference type="Proteomes" id="UP000238312"/>
    </source>
</evidence>
<evidence type="ECO:0000256" key="5">
    <source>
        <dbReference type="ARBA" id="ARBA00022741"/>
    </source>
</evidence>
<dbReference type="GO" id="GO:0005524">
    <property type="term" value="F:ATP binding"/>
    <property type="evidence" value="ECO:0007669"/>
    <property type="project" value="UniProtKB-KW"/>
</dbReference>
<protein>
    <recommendedName>
        <fullName evidence="2">histidine kinase</fullName>
        <ecNumber evidence="2">2.7.13.3</ecNumber>
    </recommendedName>
</protein>
<feature type="compositionally biased region" description="Basic and acidic residues" evidence="9">
    <location>
        <begin position="367"/>
        <end position="385"/>
    </location>
</feature>
<feature type="transmembrane region" description="Helical" evidence="10">
    <location>
        <begin position="81"/>
        <end position="100"/>
    </location>
</feature>
<dbReference type="PANTHER" id="PTHR24421:SF10">
    <property type="entry name" value="NITRATE_NITRITE SENSOR PROTEIN NARQ"/>
    <property type="match status" value="1"/>
</dbReference>
<dbReference type="CDD" id="cd22249">
    <property type="entry name" value="UDM1_RNF168_RNF169-like"/>
    <property type="match status" value="1"/>
</dbReference>
<reference evidence="12 13" key="1">
    <citation type="submission" date="2018-03" db="EMBL/GenBank/DDBJ databases">
        <title>Genomic Encyclopedia of Type Strains, Phase III (KMG-III): the genomes of soil and plant-associated and newly described type strains.</title>
        <authorList>
            <person name="Whitman W."/>
        </authorList>
    </citation>
    <scope>NUCLEOTIDE SEQUENCE [LARGE SCALE GENOMIC DNA]</scope>
    <source>
        <strain evidence="12 13">CGMCC 4.7104</strain>
    </source>
</reference>
<sequence length="431" mass="45471">MPAPHRSTVTRPPREPGVAAPLPRRTHPAARLLRDTHPAGRLLRDAGLAVGLAVAGVVILPYLPHAALVVAMCVPLVLRRACPWAALVTVTVAAALHVVVLQDPTVSVVAVPVVVHSLARWSTTTAARAALAVGLAGAVIGPARWLSVQLEAPSLGSWVTSIVGHGAVVVAAFVVGRRAREREELLVRQERERAERQQSALAERERAIRRAADDERHEVAREIHDLVAHSLAVIAVQAEGGRAMVARHPHRSQEILTVIADTSREALDELRQVVAMLRRHEPGPAADYRPAVGLDDVADLVARLGGRARLRVQGDPGAMSPLAGVTVYRIVQESLTNVLRHAGPAARAQVAITVTGHEVTVRVRDDGRGTAVESEGRGDAVEPDGRGTGLVAMRERVQLHDGTLTAGPCAGGGFEVHAVLPAHRATGAAAG</sequence>
<evidence type="ECO:0000256" key="4">
    <source>
        <dbReference type="ARBA" id="ARBA00022679"/>
    </source>
</evidence>
<name>A0A2T0MNT9_9ACTN</name>
<feature type="transmembrane region" description="Helical" evidence="10">
    <location>
        <begin position="48"/>
        <end position="74"/>
    </location>
</feature>
<dbReference type="AlphaFoldDB" id="A0A2T0MNT9"/>
<evidence type="ECO:0000256" key="3">
    <source>
        <dbReference type="ARBA" id="ARBA00022553"/>
    </source>
</evidence>
<dbReference type="Pfam" id="PF23539">
    <property type="entry name" value="DUF7134"/>
    <property type="match status" value="1"/>
</dbReference>
<dbReference type="InterPro" id="IPR055558">
    <property type="entry name" value="DUF7134"/>
</dbReference>
<feature type="transmembrane region" description="Helical" evidence="10">
    <location>
        <begin position="129"/>
        <end position="146"/>
    </location>
</feature>
<evidence type="ECO:0000256" key="10">
    <source>
        <dbReference type="SAM" id="Phobius"/>
    </source>
</evidence>